<comment type="similarity">
    <text evidence="1">Belongs to the anaerobic coproporphyrinogen-III oxidase family. HemW subfamily.</text>
</comment>
<dbReference type="AlphaFoldDB" id="A0A2A4YH92"/>
<keyword evidence="7 9" id="KW-0411">Iron-sulfur</keyword>
<dbReference type="EMBL" id="NVUU01000044">
    <property type="protein sequence ID" value="PCI94173.1"/>
    <property type="molecule type" value="Genomic_DNA"/>
</dbReference>
<dbReference type="InterPro" id="IPR007197">
    <property type="entry name" value="rSAM"/>
</dbReference>
<dbReference type="SFLD" id="SFLDF00562">
    <property type="entry name" value="HemN-like__clustered_with_heat"/>
    <property type="match status" value="1"/>
</dbReference>
<keyword evidence="6 9" id="KW-0408">Iron</keyword>
<dbReference type="GO" id="GO:0051539">
    <property type="term" value="F:4 iron, 4 sulfur cluster binding"/>
    <property type="evidence" value="ECO:0007669"/>
    <property type="project" value="UniProtKB-UniRule"/>
</dbReference>
<comment type="function">
    <text evidence="9">Probably acts as a heme chaperone, transferring heme to an unknown acceptor. Binds one molecule of heme per monomer, possibly covalently. Binds 1 [4Fe-4S] cluster. The cluster is coordinated with 3 cysteines and an exchangeable S-adenosyl-L-methionine.</text>
</comment>
<evidence type="ECO:0000256" key="8">
    <source>
        <dbReference type="ARBA" id="ARBA00023186"/>
    </source>
</evidence>
<gene>
    <name evidence="11" type="ORF">COB11_04240</name>
</gene>
<evidence type="ECO:0000256" key="9">
    <source>
        <dbReference type="RuleBase" id="RU364116"/>
    </source>
</evidence>
<dbReference type="PANTHER" id="PTHR13932">
    <property type="entry name" value="COPROPORPHYRINIGEN III OXIDASE"/>
    <property type="match status" value="1"/>
</dbReference>
<reference evidence="12" key="1">
    <citation type="submission" date="2017-08" db="EMBL/GenBank/DDBJ databases">
        <title>A dynamic microbial community with high functional redundancy inhabits the cold, oxic subseafloor aquifer.</title>
        <authorList>
            <person name="Tully B.J."/>
            <person name="Wheat C.G."/>
            <person name="Glazer B.T."/>
            <person name="Huber J.A."/>
        </authorList>
    </citation>
    <scope>NUCLEOTIDE SEQUENCE [LARGE SCALE GENOMIC DNA]</scope>
</reference>
<keyword evidence="8 9" id="KW-0143">Chaperone</keyword>
<organism evidence="11 12">
    <name type="scientific">Aerophobetes bacterium</name>
    <dbReference type="NCBI Taxonomy" id="2030807"/>
    <lineage>
        <taxon>Bacteria</taxon>
        <taxon>Candidatus Aerophobota</taxon>
    </lineage>
</organism>
<evidence type="ECO:0000256" key="3">
    <source>
        <dbReference type="ARBA" id="ARBA00022617"/>
    </source>
</evidence>
<dbReference type="InterPro" id="IPR013785">
    <property type="entry name" value="Aldolase_TIM"/>
</dbReference>
<comment type="subcellular location">
    <subcellularLocation>
        <location evidence="9">Cytoplasm</location>
    </subcellularLocation>
</comment>
<dbReference type="GO" id="GO:0004109">
    <property type="term" value="F:coproporphyrinogen oxidase activity"/>
    <property type="evidence" value="ECO:0007669"/>
    <property type="project" value="InterPro"/>
</dbReference>
<keyword evidence="4 9" id="KW-0949">S-adenosyl-L-methionine</keyword>
<evidence type="ECO:0000313" key="12">
    <source>
        <dbReference type="Proteomes" id="UP000217838"/>
    </source>
</evidence>
<sequence>MTGNHEKDTFLSLYFHIPFCTKKCPYCHFYVTKHTPDLEKQLVTSFVKELSQNKGKIGDREIPSIYFGGGTPSKLSIPSLKNILDAIYDTCTNVLDDVEITLEANPEDLDLEYLKSLKEIGINRLSVGVQSLDDHSLQTIQRLHTAKETIEGIQNAKHAGITNISIDLMYDLPNQSLESFARTLCEVKKLPITHLSLYNLVIEENSAYFRRKERIEKTMPKDVVSAAMLKMAIDTFEGIGLIRYEISAFAKDGLLSKHNTGYWLGRDFIGIGPSAFSYMNKSRYKNINNLKKYMQLISNDSSAVDFEEKLEEAHHVRELFLVELRMLKGVDINKYKLPESFHNELSKKIDEKLLERVGDRVRLTKSGTLFYDGIASDLI</sequence>
<accession>A0A2A4YH92</accession>
<dbReference type="GO" id="GO:0046872">
    <property type="term" value="F:metal ion binding"/>
    <property type="evidence" value="ECO:0007669"/>
    <property type="project" value="UniProtKB-UniRule"/>
</dbReference>
<dbReference type="GO" id="GO:0006779">
    <property type="term" value="P:porphyrin-containing compound biosynthetic process"/>
    <property type="evidence" value="ECO:0007669"/>
    <property type="project" value="InterPro"/>
</dbReference>
<dbReference type="Gene3D" id="3.20.20.70">
    <property type="entry name" value="Aldolase class I"/>
    <property type="match status" value="1"/>
</dbReference>
<evidence type="ECO:0000256" key="4">
    <source>
        <dbReference type="ARBA" id="ARBA00022691"/>
    </source>
</evidence>
<dbReference type="NCBIfam" id="TIGR00539">
    <property type="entry name" value="hemN_rel"/>
    <property type="match status" value="1"/>
</dbReference>
<comment type="caution">
    <text evidence="11">The sequence shown here is derived from an EMBL/GenBank/DDBJ whole genome shotgun (WGS) entry which is preliminary data.</text>
</comment>
<evidence type="ECO:0000256" key="1">
    <source>
        <dbReference type="ARBA" id="ARBA00006100"/>
    </source>
</evidence>
<feature type="domain" description="Radical SAM core" evidence="10">
    <location>
        <begin position="5"/>
        <end position="243"/>
    </location>
</feature>
<protein>
    <recommendedName>
        <fullName evidence="2 9">Heme chaperone HemW</fullName>
    </recommendedName>
</protein>
<dbReference type="SUPFAM" id="SSF102114">
    <property type="entry name" value="Radical SAM enzymes"/>
    <property type="match status" value="1"/>
</dbReference>
<dbReference type="InterPro" id="IPR034505">
    <property type="entry name" value="Coproporphyrinogen-III_oxidase"/>
</dbReference>
<keyword evidence="5 9" id="KW-0479">Metal-binding</keyword>
<name>A0A2A4YH92_UNCAE</name>
<evidence type="ECO:0000313" key="11">
    <source>
        <dbReference type="EMBL" id="PCI94173.1"/>
    </source>
</evidence>
<evidence type="ECO:0000259" key="10">
    <source>
        <dbReference type="PROSITE" id="PS51918"/>
    </source>
</evidence>
<dbReference type="SFLD" id="SFLDG01082">
    <property type="entry name" value="B12-binding_domain_containing"/>
    <property type="match status" value="1"/>
</dbReference>
<dbReference type="InterPro" id="IPR004559">
    <property type="entry name" value="HemW-like"/>
</dbReference>
<keyword evidence="9" id="KW-0004">4Fe-4S</keyword>
<dbReference type="PROSITE" id="PS51918">
    <property type="entry name" value="RADICAL_SAM"/>
    <property type="match status" value="1"/>
</dbReference>
<evidence type="ECO:0000256" key="7">
    <source>
        <dbReference type="ARBA" id="ARBA00023014"/>
    </source>
</evidence>
<dbReference type="GO" id="GO:0005737">
    <property type="term" value="C:cytoplasm"/>
    <property type="evidence" value="ECO:0007669"/>
    <property type="project" value="UniProtKB-SubCell"/>
</dbReference>
<dbReference type="Proteomes" id="UP000217838">
    <property type="component" value="Unassembled WGS sequence"/>
</dbReference>
<dbReference type="SFLD" id="SFLDG01065">
    <property type="entry name" value="anaerobic_coproporphyrinogen-I"/>
    <property type="match status" value="2"/>
</dbReference>
<proteinExistence type="inferred from homology"/>
<evidence type="ECO:0000256" key="6">
    <source>
        <dbReference type="ARBA" id="ARBA00023004"/>
    </source>
</evidence>
<dbReference type="Pfam" id="PF06969">
    <property type="entry name" value="HemN_C"/>
    <property type="match status" value="1"/>
</dbReference>
<keyword evidence="3 9" id="KW-0349">Heme</keyword>
<dbReference type="SFLD" id="SFLDS00029">
    <property type="entry name" value="Radical_SAM"/>
    <property type="match status" value="2"/>
</dbReference>
<keyword evidence="9" id="KW-0963">Cytoplasm</keyword>
<dbReference type="Pfam" id="PF04055">
    <property type="entry name" value="Radical_SAM"/>
    <property type="match status" value="1"/>
</dbReference>
<evidence type="ECO:0000256" key="2">
    <source>
        <dbReference type="ARBA" id="ARBA00017228"/>
    </source>
</evidence>
<dbReference type="InterPro" id="IPR058240">
    <property type="entry name" value="rSAM_sf"/>
</dbReference>
<dbReference type="CDD" id="cd01335">
    <property type="entry name" value="Radical_SAM"/>
    <property type="match status" value="1"/>
</dbReference>
<dbReference type="SMART" id="SM00729">
    <property type="entry name" value="Elp3"/>
    <property type="match status" value="1"/>
</dbReference>
<dbReference type="InterPro" id="IPR010723">
    <property type="entry name" value="HemN_C"/>
</dbReference>
<dbReference type="SFLD" id="SFLDF00288">
    <property type="entry name" value="HemN-like__clustered_with_nucl"/>
    <property type="match status" value="1"/>
</dbReference>
<dbReference type="PANTHER" id="PTHR13932:SF5">
    <property type="entry name" value="RADICAL S-ADENOSYL METHIONINE DOMAIN-CONTAINING PROTEIN 1, MITOCHONDRIAL"/>
    <property type="match status" value="1"/>
</dbReference>
<dbReference type="InterPro" id="IPR006638">
    <property type="entry name" value="Elp3/MiaA/NifB-like_rSAM"/>
</dbReference>
<evidence type="ECO:0000256" key="5">
    <source>
        <dbReference type="ARBA" id="ARBA00022723"/>
    </source>
</evidence>